<keyword evidence="1" id="KW-0812">Transmembrane</keyword>
<evidence type="ECO:0000256" key="1">
    <source>
        <dbReference type="SAM" id="Phobius"/>
    </source>
</evidence>
<keyword evidence="1" id="KW-0472">Membrane</keyword>
<evidence type="ECO:0000313" key="2">
    <source>
        <dbReference type="EMBL" id="MFC1852622.1"/>
    </source>
</evidence>
<protein>
    <submittedName>
        <fullName evidence="2">Uncharacterized protein</fullName>
    </submittedName>
</protein>
<feature type="transmembrane region" description="Helical" evidence="1">
    <location>
        <begin position="6"/>
        <end position="29"/>
    </location>
</feature>
<keyword evidence="3" id="KW-1185">Reference proteome</keyword>
<dbReference type="EMBL" id="JBHPBY010000340">
    <property type="protein sequence ID" value="MFC1852622.1"/>
    <property type="molecule type" value="Genomic_DNA"/>
</dbReference>
<organism evidence="2 3">
    <name type="scientific">candidate division CSSED10-310 bacterium</name>
    <dbReference type="NCBI Taxonomy" id="2855610"/>
    <lineage>
        <taxon>Bacteria</taxon>
        <taxon>Bacteria division CSSED10-310</taxon>
    </lineage>
</organism>
<sequence length="176" mass="19996">MRLSLAFKILIFVIFNIIILSVGLALFFIMHEQKVIENDLFNRTRILAKNTAYNSEYYLLVGDYETMKRLLSELIKEKDLVYASVERINGKVFAQAGHREHSLYKEIQFPIETLTTPETEDSFSSLSLGRVEKQKLGDLTLGFSLAETEAKISEIKQQIAIATLIAIIISCLGVYV</sequence>
<comment type="caution">
    <text evidence="2">The sequence shown here is derived from an EMBL/GenBank/DDBJ whole genome shotgun (WGS) entry which is preliminary data.</text>
</comment>
<accession>A0ABV6Z2E0</accession>
<name>A0ABV6Z2E0_UNCC1</name>
<proteinExistence type="predicted"/>
<reference evidence="2 3" key="1">
    <citation type="submission" date="2024-09" db="EMBL/GenBank/DDBJ databases">
        <title>Laminarin stimulates single cell rates of sulfate reduction while oxygen inhibits transcriptomic activity in coastal marine sediment.</title>
        <authorList>
            <person name="Lindsay M."/>
            <person name="Orcutt B."/>
            <person name="Emerson D."/>
            <person name="Stepanauskas R."/>
            <person name="D'Angelo T."/>
        </authorList>
    </citation>
    <scope>NUCLEOTIDE SEQUENCE [LARGE SCALE GENOMIC DNA]</scope>
    <source>
        <strain evidence="2">SAG AM-311-K15</strain>
    </source>
</reference>
<gene>
    <name evidence="2" type="ORF">ACFL27_20685</name>
</gene>
<evidence type="ECO:0000313" key="3">
    <source>
        <dbReference type="Proteomes" id="UP001594351"/>
    </source>
</evidence>
<dbReference type="Proteomes" id="UP001594351">
    <property type="component" value="Unassembled WGS sequence"/>
</dbReference>
<keyword evidence="1" id="KW-1133">Transmembrane helix</keyword>
<feature type="non-terminal residue" evidence="2">
    <location>
        <position position="176"/>
    </location>
</feature>